<protein>
    <submittedName>
        <fullName evidence="1">Uncharacterized protein</fullName>
    </submittedName>
</protein>
<dbReference type="Proteomes" id="UP000806378">
    <property type="component" value="Unassembled WGS sequence"/>
</dbReference>
<comment type="caution">
    <text evidence="1">The sequence shown here is derived from an EMBL/GenBank/DDBJ whole genome shotgun (WGS) entry which is preliminary data.</text>
</comment>
<keyword evidence="2" id="KW-1185">Reference proteome</keyword>
<accession>A0A8T0CIV0</accession>
<proteinExistence type="predicted"/>
<dbReference type="Gramene" id="rna-gnl|WGS:JABURB|Cocit.L2711.1">
    <property type="protein sequence ID" value="cds-KAF7847700.1"/>
    <property type="gene ID" value="gene-BT93_L2711"/>
</dbReference>
<name>A0A8T0CIV0_CORYI</name>
<reference evidence="1" key="1">
    <citation type="submission" date="2020-05" db="EMBL/GenBank/DDBJ databases">
        <title>WGS assembly of Corymbia citriodora subspecies variegata.</title>
        <authorList>
            <person name="Barry K."/>
            <person name="Hundley H."/>
            <person name="Shu S."/>
            <person name="Jenkins J."/>
            <person name="Grimwood J."/>
            <person name="Baten A."/>
        </authorList>
    </citation>
    <scope>NUCLEOTIDE SEQUENCE</scope>
    <source>
        <strain evidence="1">CV2-018</strain>
    </source>
</reference>
<sequence length="113" mass="13030">MGFDVNWKSSLPFSWRGTGAICNAFPRVTDLLRFFVPLVCGRDGDVFALSMARYAEFMIQFDQAMRFMGSTGTVLVNRIDMVPRFFRSFKVLAEILPERFRGTIAWPWVLDYG</sequence>
<organism evidence="1 2">
    <name type="scientific">Corymbia citriodora subsp. variegata</name>
    <dbReference type="NCBI Taxonomy" id="360336"/>
    <lineage>
        <taxon>Eukaryota</taxon>
        <taxon>Viridiplantae</taxon>
        <taxon>Streptophyta</taxon>
        <taxon>Embryophyta</taxon>
        <taxon>Tracheophyta</taxon>
        <taxon>Spermatophyta</taxon>
        <taxon>Magnoliopsida</taxon>
        <taxon>eudicotyledons</taxon>
        <taxon>Gunneridae</taxon>
        <taxon>Pentapetalae</taxon>
        <taxon>rosids</taxon>
        <taxon>malvids</taxon>
        <taxon>Myrtales</taxon>
        <taxon>Myrtaceae</taxon>
        <taxon>Myrtoideae</taxon>
        <taxon>Eucalypteae</taxon>
        <taxon>Corymbia</taxon>
    </lineage>
</organism>
<dbReference type="AlphaFoldDB" id="A0A8T0CIV0"/>
<gene>
    <name evidence="1" type="ORF">BT93_L2711</name>
</gene>
<evidence type="ECO:0000313" key="1">
    <source>
        <dbReference type="EMBL" id="KAF7847700.1"/>
    </source>
</evidence>
<evidence type="ECO:0000313" key="2">
    <source>
        <dbReference type="Proteomes" id="UP000806378"/>
    </source>
</evidence>
<dbReference type="EMBL" id="MU090575">
    <property type="protein sequence ID" value="KAF7847700.1"/>
    <property type="molecule type" value="Genomic_DNA"/>
</dbReference>